<dbReference type="Gene3D" id="2.30.30.290">
    <property type="entry name" value="YopX-like domains"/>
    <property type="match status" value="1"/>
</dbReference>
<dbReference type="RefSeq" id="WP_075364263.1">
    <property type="nucleotide sequence ID" value="NZ_MLBF01000008.1"/>
</dbReference>
<evidence type="ECO:0000313" key="3">
    <source>
        <dbReference type="Proteomes" id="UP000186102"/>
    </source>
</evidence>
<reference evidence="2 3" key="1">
    <citation type="submission" date="2016-09" db="EMBL/GenBank/DDBJ databases">
        <title>Complete genome of Desulfosporosinus sp. OL.</title>
        <authorList>
            <person name="Mardanov A."/>
            <person name="Beletsky A."/>
            <person name="Panova A."/>
            <person name="Karnachuk O."/>
            <person name="Ravin N."/>
        </authorList>
    </citation>
    <scope>NUCLEOTIDE SEQUENCE [LARGE SCALE GENOMIC DNA]</scope>
    <source>
        <strain evidence="2 3">OL</strain>
    </source>
</reference>
<dbReference type="AlphaFoldDB" id="A0A1Q8QYS7"/>
<organism evidence="2 3">
    <name type="scientific">Desulfosporosinus metallidurans</name>
    <dbReference type="NCBI Taxonomy" id="1888891"/>
    <lineage>
        <taxon>Bacteria</taxon>
        <taxon>Bacillati</taxon>
        <taxon>Bacillota</taxon>
        <taxon>Clostridia</taxon>
        <taxon>Eubacteriales</taxon>
        <taxon>Desulfitobacteriaceae</taxon>
        <taxon>Desulfosporosinus</taxon>
    </lineage>
</organism>
<protein>
    <recommendedName>
        <fullName evidence="1">YopX protein domain-containing protein</fullName>
    </recommendedName>
</protein>
<comment type="caution">
    <text evidence="2">The sequence shown here is derived from an EMBL/GenBank/DDBJ whole genome shotgun (WGS) entry which is preliminary data.</text>
</comment>
<sequence>MRELKFRVWDKVKEKMLKPQAISFDTQSSVPFAVSVPGRSWEPIGKFELLQWSGLTDQNGLEVYEGDLVKLSSIIYKVIWNKTLVTFELEELGTSSKRDISEVTWGSIIGNEFQNAPFHPETSLF</sequence>
<feature type="domain" description="YopX protein" evidence="1">
    <location>
        <begin position="5"/>
        <end position="115"/>
    </location>
</feature>
<dbReference type="SUPFAM" id="SSF159006">
    <property type="entry name" value="YopX-like"/>
    <property type="match status" value="1"/>
</dbReference>
<proteinExistence type="predicted"/>
<dbReference type="Pfam" id="PF09643">
    <property type="entry name" value="YopX"/>
    <property type="match status" value="1"/>
</dbReference>
<evidence type="ECO:0000313" key="2">
    <source>
        <dbReference type="EMBL" id="OLN32528.1"/>
    </source>
</evidence>
<name>A0A1Q8QYS7_9FIRM</name>
<dbReference type="EMBL" id="MLBF01000008">
    <property type="protein sequence ID" value="OLN32528.1"/>
    <property type="molecule type" value="Genomic_DNA"/>
</dbReference>
<dbReference type="Proteomes" id="UP000186102">
    <property type="component" value="Unassembled WGS sequence"/>
</dbReference>
<gene>
    <name evidence="2" type="ORF">DSOL_1566</name>
</gene>
<accession>A0A1Q8QYS7</accession>
<dbReference type="OrthoDB" id="1809393at2"/>
<evidence type="ECO:0000259" key="1">
    <source>
        <dbReference type="Pfam" id="PF09643"/>
    </source>
</evidence>
<dbReference type="InterPro" id="IPR023385">
    <property type="entry name" value="YopX-like_C"/>
</dbReference>
<dbReference type="InterPro" id="IPR019096">
    <property type="entry name" value="YopX_protein"/>
</dbReference>
<keyword evidence="3" id="KW-1185">Reference proteome</keyword>